<keyword evidence="3" id="KW-1185">Reference proteome</keyword>
<dbReference type="AlphaFoldDB" id="A0A919AE80"/>
<evidence type="ECO:0000313" key="2">
    <source>
        <dbReference type="EMBL" id="GHE99702.1"/>
    </source>
</evidence>
<dbReference type="Proteomes" id="UP000608024">
    <property type="component" value="Unassembled WGS sequence"/>
</dbReference>
<proteinExistence type="predicted"/>
<name>A0A919AE80_9ACTN</name>
<feature type="region of interest" description="Disordered" evidence="1">
    <location>
        <begin position="1"/>
        <end position="27"/>
    </location>
</feature>
<accession>A0A919AE80</accession>
<organism evidence="2 3">
    <name type="scientific">Streptomyces longispororuber</name>
    <dbReference type="NCBI Taxonomy" id="68230"/>
    <lineage>
        <taxon>Bacteria</taxon>
        <taxon>Bacillati</taxon>
        <taxon>Actinomycetota</taxon>
        <taxon>Actinomycetes</taxon>
        <taxon>Kitasatosporales</taxon>
        <taxon>Streptomycetaceae</taxon>
        <taxon>Streptomyces</taxon>
    </lineage>
</organism>
<reference evidence="2" key="1">
    <citation type="journal article" date="2014" name="Int. J. Syst. Evol. Microbiol.">
        <title>Complete genome sequence of Corynebacterium casei LMG S-19264T (=DSM 44701T), isolated from a smear-ripened cheese.</title>
        <authorList>
            <consortium name="US DOE Joint Genome Institute (JGI-PGF)"/>
            <person name="Walter F."/>
            <person name="Albersmeier A."/>
            <person name="Kalinowski J."/>
            <person name="Ruckert C."/>
        </authorList>
    </citation>
    <scope>NUCLEOTIDE SEQUENCE</scope>
    <source>
        <strain evidence="2">JCM 4784</strain>
    </source>
</reference>
<feature type="region of interest" description="Disordered" evidence="1">
    <location>
        <begin position="57"/>
        <end position="99"/>
    </location>
</feature>
<reference evidence="2" key="2">
    <citation type="submission" date="2020-09" db="EMBL/GenBank/DDBJ databases">
        <authorList>
            <person name="Sun Q."/>
            <person name="Ohkuma M."/>
        </authorList>
    </citation>
    <scope>NUCLEOTIDE SEQUENCE</scope>
    <source>
        <strain evidence="2">JCM 4784</strain>
    </source>
</reference>
<gene>
    <name evidence="2" type="ORF">GCM10018785_74070</name>
</gene>
<evidence type="ECO:0000313" key="3">
    <source>
        <dbReference type="Proteomes" id="UP000608024"/>
    </source>
</evidence>
<comment type="caution">
    <text evidence="2">The sequence shown here is derived from an EMBL/GenBank/DDBJ whole genome shotgun (WGS) entry which is preliminary data.</text>
</comment>
<feature type="compositionally biased region" description="Gly residues" evidence="1">
    <location>
        <begin position="59"/>
        <end position="69"/>
    </location>
</feature>
<evidence type="ECO:0000256" key="1">
    <source>
        <dbReference type="SAM" id="MobiDB-lite"/>
    </source>
</evidence>
<protein>
    <submittedName>
        <fullName evidence="2">Uncharacterized protein</fullName>
    </submittedName>
</protein>
<sequence>MPGPGRRYRANECTGGRAGEATASGEPGVRRAVVGPVLGWCRACVGPVLGRRRAAAGRWSGGGRAGGAYGRCTAGVRPPVREPVAPERRTTASPVHPFH</sequence>
<dbReference type="EMBL" id="BNBT01000254">
    <property type="protein sequence ID" value="GHE99702.1"/>
    <property type="molecule type" value="Genomic_DNA"/>
</dbReference>